<evidence type="ECO:0000259" key="1">
    <source>
        <dbReference type="PROSITE" id="PS50887"/>
    </source>
</evidence>
<organism evidence="2 3">
    <name type="scientific">Paenibacillus larvae subsp. pulvifaciens</name>
    <dbReference type="NCBI Taxonomy" id="1477"/>
    <lineage>
        <taxon>Bacteria</taxon>
        <taxon>Bacillati</taxon>
        <taxon>Bacillota</taxon>
        <taxon>Bacilli</taxon>
        <taxon>Bacillales</taxon>
        <taxon>Paenibacillaceae</taxon>
        <taxon>Paenibacillus</taxon>
    </lineage>
</organism>
<gene>
    <name evidence="2" type="ORF">B7C51_21150</name>
</gene>
<protein>
    <recommendedName>
        <fullName evidence="1">GGDEF domain-containing protein</fullName>
    </recommendedName>
</protein>
<evidence type="ECO:0000313" key="3">
    <source>
        <dbReference type="Proteomes" id="UP000192727"/>
    </source>
</evidence>
<dbReference type="GO" id="GO:0043709">
    <property type="term" value="P:cell adhesion involved in single-species biofilm formation"/>
    <property type="evidence" value="ECO:0007669"/>
    <property type="project" value="TreeGrafter"/>
</dbReference>
<dbReference type="PROSITE" id="PS50887">
    <property type="entry name" value="GGDEF"/>
    <property type="match status" value="1"/>
</dbReference>
<accession>A0A1V0UXB1</accession>
<dbReference type="PANTHER" id="PTHR45138:SF9">
    <property type="entry name" value="DIGUANYLATE CYCLASE DGCM-RELATED"/>
    <property type="match status" value="1"/>
</dbReference>
<dbReference type="Gene3D" id="3.30.450.40">
    <property type="match status" value="2"/>
</dbReference>
<sequence length="668" mass="75245">MGDHLQDTTLRQSAFRGAILDRPGGYCLRLAYKVGSIKEQQLQLQCWFQEWAHFLCLQRFSIYESIGLVSLEGEVLGRLEGPHSPWVKEDRPDEGLSATLQMAESRLYRSCLEQLAPVTVRMEIQKQANEGSGMILCALPVYNEMELAGIFTCTINQDITESTSIVTLEKWAMMFQTFCLYQAEQQAVSRLANSVEVLDRALGKWDALFQTTQKMYAQIEVDAVITHTLNDVKAMFPEYSVQLFLSQDHANSNPHVKTLQFQDESDLRTRAFMDGELKQRRCDLGRDRYIYEVAAPLLGKQGVYGVIYLVGGETIYPDDLQMMSMLGDAAGTAFENAKLYEQSNLLINELRLINEITKSLTQSLSLKKIFSFACEELLEIFDASYCCISRIDEEDPGKFVVQASNFPAMFQEELSINSGFSGVVFSSKEPIIVSNYEKYSVKSKIMEMTGSRSLMVSPILIADNVVGIIHVVHQNPYYFSYENYKLLQTLSGHIGLAMANATLHAEVQRMVITDNLTGLYVRHYLDGQIKTMQKQDAIGTLILVDIDCFKQINDTFGHQVGDSILIQVSDIVRSMIREQDITARWGGEELAIYLPVTSKNEGMQMADEIRTAIMQKTSPSVTVSCGVADWKSTDDKISVESLFYKADMALYEAKRSGKNRVVQDGTLL</sequence>
<dbReference type="InterPro" id="IPR050469">
    <property type="entry name" value="Diguanylate_Cyclase"/>
</dbReference>
<dbReference type="RefSeq" id="WP_083041235.1">
    <property type="nucleotide sequence ID" value="NZ_CP020557.1"/>
</dbReference>
<feature type="domain" description="GGDEF" evidence="1">
    <location>
        <begin position="537"/>
        <end position="666"/>
    </location>
</feature>
<evidence type="ECO:0000313" key="2">
    <source>
        <dbReference type="EMBL" id="ARF69806.1"/>
    </source>
</evidence>
<dbReference type="SMART" id="SM00267">
    <property type="entry name" value="GGDEF"/>
    <property type="match status" value="1"/>
</dbReference>
<dbReference type="PANTHER" id="PTHR45138">
    <property type="entry name" value="REGULATORY COMPONENTS OF SENSORY TRANSDUCTION SYSTEM"/>
    <property type="match status" value="1"/>
</dbReference>
<proteinExistence type="predicted"/>
<dbReference type="NCBIfam" id="TIGR00254">
    <property type="entry name" value="GGDEF"/>
    <property type="match status" value="1"/>
</dbReference>
<dbReference type="InterPro" id="IPR029016">
    <property type="entry name" value="GAF-like_dom_sf"/>
</dbReference>
<dbReference type="Gene3D" id="3.30.70.270">
    <property type="match status" value="1"/>
</dbReference>
<dbReference type="Pfam" id="PF00990">
    <property type="entry name" value="GGDEF"/>
    <property type="match status" value="1"/>
</dbReference>
<dbReference type="CDD" id="cd01949">
    <property type="entry name" value="GGDEF"/>
    <property type="match status" value="1"/>
</dbReference>
<dbReference type="GO" id="GO:0052621">
    <property type="term" value="F:diguanylate cyclase activity"/>
    <property type="evidence" value="ECO:0007669"/>
    <property type="project" value="TreeGrafter"/>
</dbReference>
<dbReference type="SUPFAM" id="SSF55073">
    <property type="entry name" value="Nucleotide cyclase"/>
    <property type="match status" value="1"/>
</dbReference>
<dbReference type="SUPFAM" id="SSF55781">
    <property type="entry name" value="GAF domain-like"/>
    <property type="match status" value="2"/>
</dbReference>
<dbReference type="SMART" id="SM00065">
    <property type="entry name" value="GAF"/>
    <property type="match status" value="1"/>
</dbReference>
<dbReference type="InterPro" id="IPR043128">
    <property type="entry name" value="Rev_trsase/Diguanyl_cyclase"/>
</dbReference>
<name>A0A1V0UXB1_9BACL</name>
<dbReference type="Pfam" id="PF13185">
    <property type="entry name" value="GAF_2"/>
    <property type="match status" value="1"/>
</dbReference>
<dbReference type="Proteomes" id="UP000192727">
    <property type="component" value="Chromosome"/>
</dbReference>
<dbReference type="GO" id="GO:1902201">
    <property type="term" value="P:negative regulation of bacterial-type flagellum-dependent cell motility"/>
    <property type="evidence" value="ECO:0007669"/>
    <property type="project" value="TreeGrafter"/>
</dbReference>
<dbReference type="GO" id="GO:0005886">
    <property type="term" value="C:plasma membrane"/>
    <property type="evidence" value="ECO:0007669"/>
    <property type="project" value="TreeGrafter"/>
</dbReference>
<dbReference type="FunFam" id="3.30.70.270:FF:000001">
    <property type="entry name" value="Diguanylate cyclase domain protein"/>
    <property type="match status" value="1"/>
</dbReference>
<dbReference type="InterPro" id="IPR000160">
    <property type="entry name" value="GGDEF_dom"/>
</dbReference>
<dbReference type="InterPro" id="IPR029787">
    <property type="entry name" value="Nucleotide_cyclase"/>
</dbReference>
<dbReference type="AlphaFoldDB" id="A0A1V0UXB1"/>
<dbReference type="InterPro" id="IPR003018">
    <property type="entry name" value="GAF"/>
</dbReference>
<dbReference type="EMBL" id="CP020557">
    <property type="protein sequence ID" value="ARF69806.1"/>
    <property type="molecule type" value="Genomic_DNA"/>
</dbReference>
<reference evidence="2 3" key="1">
    <citation type="submission" date="2017-03" db="EMBL/GenBank/DDBJ databases">
        <title>Paenibacillus larvae genome sequencing.</title>
        <authorList>
            <person name="Dingman D.W."/>
        </authorList>
    </citation>
    <scope>NUCLEOTIDE SEQUENCE [LARGE SCALE GENOMIC DNA]</scope>
    <source>
        <strain evidence="2 3">SAG 10367</strain>
    </source>
</reference>